<reference evidence="2" key="1">
    <citation type="submission" date="2018-06" db="EMBL/GenBank/DDBJ databases">
        <authorList>
            <person name="Zhirakovskaya E."/>
        </authorList>
    </citation>
    <scope>NUCLEOTIDE SEQUENCE</scope>
</reference>
<gene>
    <name evidence="2" type="ORF">MNBD_BACTEROID05-897</name>
</gene>
<feature type="non-terminal residue" evidence="2">
    <location>
        <position position="64"/>
    </location>
</feature>
<name>A0A3B0U365_9ZZZZ</name>
<feature type="region of interest" description="Disordered" evidence="1">
    <location>
        <begin position="37"/>
        <end position="64"/>
    </location>
</feature>
<feature type="compositionally biased region" description="Basic and acidic residues" evidence="1">
    <location>
        <begin position="55"/>
        <end position="64"/>
    </location>
</feature>
<evidence type="ECO:0000256" key="1">
    <source>
        <dbReference type="SAM" id="MobiDB-lite"/>
    </source>
</evidence>
<protein>
    <submittedName>
        <fullName evidence="2">Uncharacterized protein</fullName>
    </submittedName>
</protein>
<sequence>MIFDDIKTERDVERLKKRIVKDNALFARIENIRRKMREAGSNTEGTDNPVFAQKSDAHKMPTNA</sequence>
<dbReference type="EMBL" id="UOEN01000259">
    <property type="protein sequence ID" value="VAW15244.1"/>
    <property type="molecule type" value="Genomic_DNA"/>
</dbReference>
<evidence type="ECO:0000313" key="2">
    <source>
        <dbReference type="EMBL" id="VAW15244.1"/>
    </source>
</evidence>
<proteinExistence type="predicted"/>
<dbReference type="AlphaFoldDB" id="A0A3B0U365"/>
<accession>A0A3B0U365</accession>
<organism evidence="2">
    <name type="scientific">hydrothermal vent metagenome</name>
    <dbReference type="NCBI Taxonomy" id="652676"/>
    <lineage>
        <taxon>unclassified sequences</taxon>
        <taxon>metagenomes</taxon>
        <taxon>ecological metagenomes</taxon>
    </lineage>
</organism>